<keyword evidence="2" id="KW-0808">Transferase</keyword>
<dbReference type="FunFam" id="3.40.50.2000:FF:000056">
    <property type="entry name" value="Glycosyltransferase"/>
    <property type="match status" value="1"/>
</dbReference>
<evidence type="ECO:0000313" key="3">
    <source>
        <dbReference type="EMBL" id="KAE8734747.1"/>
    </source>
</evidence>
<protein>
    <submittedName>
        <fullName evidence="3">UDP-glycosyltransferase 71C3</fullName>
    </submittedName>
</protein>
<dbReference type="CDD" id="cd03784">
    <property type="entry name" value="GT1_Gtf-like"/>
    <property type="match status" value="1"/>
</dbReference>
<dbReference type="PANTHER" id="PTHR48048:SF94">
    <property type="entry name" value="GLYCOSYLTRANSFERASE"/>
    <property type="match status" value="1"/>
</dbReference>
<dbReference type="Gene3D" id="3.40.50.2000">
    <property type="entry name" value="Glycogen Phosphorylase B"/>
    <property type="match status" value="2"/>
</dbReference>
<keyword evidence="4" id="KW-1185">Reference proteome</keyword>
<accession>A0A6A3D261</accession>
<dbReference type="InterPro" id="IPR050481">
    <property type="entry name" value="UDP-glycosyltransf_plant"/>
</dbReference>
<dbReference type="AlphaFoldDB" id="A0A6A3D261"/>
<dbReference type="PANTHER" id="PTHR48048">
    <property type="entry name" value="GLYCOSYLTRANSFERASE"/>
    <property type="match status" value="1"/>
</dbReference>
<evidence type="ECO:0000256" key="2">
    <source>
        <dbReference type="ARBA" id="ARBA00022679"/>
    </source>
</evidence>
<dbReference type="SUPFAM" id="SSF53756">
    <property type="entry name" value="UDP-Glycosyltransferase/glycogen phosphorylase"/>
    <property type="match status" value="1"/>
</dbReference>
<evidence type="ECO:0000313" key="4">
    <source>
        <dbReference type="Proteomes" id="UP000436088"/>
    </source>
</evidence>
<dbReference type="Proteomes" id="UP000436088">
    <property type="component" value="Unassembled WGS sequence"/>
</dbReference>
<reference evidence="3" key="1">
    <citation type="submission" date="2019-09" db="EMBL/GenBank/DDBJ databases">
        <title>Draft genome information of white flower Hibiscus syriacus.</title>
        <authorList>
            <person name="Kim Y.-M."/>
        </authorList>
    </citation>
    <scope>NUCLEOTIDE SEQUENCE [LARGE SCALE GENOMIC DNA]</scope>
    <source>
        <strain evidence="3">YM2019G1</strain>
    </source>
</reference>
<gene>
    <name evidence="3" type="ORF">F3Y22_tig00000715pilonHSYRG00086</name>
</gene>
<sequence length="333" mass="37641">MKPSLASCCTFQLDIATTARYLNTGNMDLEHLIPGFVNAVPSRVLPSFLFNEDGAYTAFFHIAEKFRHANGIIMNTFEELEPFAVNCFYNGQYPRIYPVGPVIHLNSLPHPELDQVQRDRIMKWLDNQPGSSVVYLRLGSQGSHGPLQVKEIALGLEQSGHRFLRSLHMPPPQDASAGTIHYKNPEEMLPEGFLERIQERRMICGWAPQVAALSHTAVEGFVSHCGWNSILERLWCGVPIVTWPMYAERQLNAYTLKELGLAVAMKLDFRMGTSEVVTAEEIEEGVRQVMDEGSEVRKKVKEMAEMARKAVINGGSSFNSIRRLIKYFQKKKD</sequence>
<comment type="similarity">
    <text evidence="1">Belongs to the UDP-glycosyltransferase family.</text>
</comment>
<dbReference type="InterPro" id="IPR002213">
    <property type="entry name" value="UDP_glucos_trans"/>
</dbReference>
<name>A0A6A3D261_HIBSY</name>
<comment type="caution">
    <text evidence="3">The sequence shown here is derived from an EMBL/GenBank/DDBJ whole genome shotgun (WGS) entry which is preliminary data.</text>
</comment>
<proteinExistence type="inferred from homology"/>
<evidence type="ECO:0000256" key="1">
    <source>
        <dbReference type="ARBA" id="ARBA00009995"/>
    </source>
</evidence>
<dbReference type="GO" id="GO:0035251">
    <property type="term" value="F:UDP-glucosyltransferase activity"/>
    <property type="evidence" value="ECO:0007669"/>
    <property type="project" value="InterPro"/>
</dbReference>
<organism evidence="3 4">
    <name type="scientific">Hibiscus syriacus</name>
    <name type="common">Rose of Sharon</name>
    <dbReference type="NCBI Taxonomy" id="106335"/>
    <lineage>
        <taxon>Eukaryota</taxon>
        <taxon>Viridiplantae</taxon>
        <taxon>Streptophyta</taxon>
        <taxon>Embryophyta</taxon>
        <taxon>Tracheophyta</taxon>
        <taxon>Spermatophyta</taxon>
        <taxon>Magnoliopsida</taxon>
        <taxon>eudicotyledons</taxon>
        <taxon>Gunneridae</taxon>
        <taxon>Pentapetalae</taxon>
        <taxon>rosids</taxon>
        <taxon>malvids</taxon>
        <taxon>Malvales</taxon>
        <taxon>Malvaceae</taxon>
        <taxon>Malvoideae</taxon>
        <taxon>Hibiscus</taxon>
    </lineage>
</organism>
<dbReference type="Pfam" id="PF00201">
    <property type="entry name" value="UDPGT"/>
    <property type="match status" value="1"/>
</dbReference>
<dbReference type="EMBL" id="VEPZ02000060">
    <property type="protein sequence ID" value="KAE8734747.1"/>
    <property type="molecule type" value="Genomic_DNA"/>
</dbReference>